<dbReference type="SMART" id="SM00342">
    <property type="entry name" value="HTH_ARAC"/>
    <property type="match status" value="1"/>
</dbReference>
<reference evidence="2 3" key="1">
    <citation type="submission" date="2023-07" db="EMBL/GenBank/DDBJ databases">
        <title>Functional and genomic diversity of the sorghum phyllosphere microbiome.</title>
        <authorList>
            <person name="Shade A."/>
        </authorList>
    </citation>
    <scope>NUCLEOTIDE SEQUENCE [LARGE SCALE GENOMIC DNA]</scope>
    <source>
        <strain evidence="2 3">SORGH_AS_0892</strain>
    </source>
</reference>
<name>A0ABU0U3Z8_9SPHI</name>
<proteinExistence type="predicted"/>
<dbReference type="RefSeq" id="WP_307185480.1">
    <property type="nucleotide sequence ID" value="NZ_JAUTBA010000001.1"/>
</dbReference>
<dbReference type="Gene3D" id="1.10.10.60">
    <property type="entry name" value="Homeodomain-like"/>
    <property type="match status" value="1"/>
</dbReference>
<evidence type="ECO:0000259" key="1">
    <source>
        <dbReference type="PROSITE" id="PS01124"/>
    </source>
</evidence>
<gene>
    <name evidence="2" type="ORF">QE382_001676</name>
</gene>
<evidence type="ECO:0000313" key="3">
    <source>
        <dbReference type="Proteomes" id="UP001244640"/>
    </source>
</evidence>
<accession>A0ABU0U3Z8</accession>
<feature type="domain" description="HTH araC/xylS-type" evidence="1">
    <location>
        <begin position="226"/>
        <end position="323"/>
    </location>
</feature>
<evidence type="ECO:0000313" key="2">
    <source>
        <dbReference type="EMBL" id="MDQ1149692.1"/>
    </source>
</evidence>
<dbReference type="Proteomes" id="UP001244640">
    <property type="component" value="Unassembled WGS sequence"/>
</dbReference>
<sequence>MKKTFKIVFSKEYKRVDDPPHPLSYPIRHAKERHWRSIHNQISEQTFDGRYAYLYAYEYWINESTDLTIEVYMHDLHVIYPLLDEVQICGERLDQAFRFELCPSEGAYLYVASGHYRLHLPIGHHILVGFVVDAGMFRPPAIQQFSFLKHLVQAKKEASTTSLKSVGFRVGPITVKYLCILFSILNPNTLNNEHILLKHLIFLIDLSRFKLLVDNDINNHLAVRCRQLLDIMILQRGAQALIKEVAAVFLTDAQQLSREFHKFYGIRMKDYRNLLLLDYIEQLIVEHDKLGTTAHEVGFSGPSEMNRFIKKMTGLTSALFKQQLEQRRDKKSN</sequence>
<keyword evidence="3" id="KW-1185">Reference proteome</keyword>
<organism evidence="2 3">
    <name type="scientific">Sphingobacterium zeae</name>
    <dbReference type="NCBI Taxonomy" id="1776859"/>
    <lineage>
        <taxon>Bacteria</taxon>
        <taxon>Pseudomonadati</taxon>
        <taxon>Bacteroidota</taxon>
        <taxon>Sphingobacteriia</taxon>
        <taxon>Sphingobacteriales</taxon>
        <taxon>Sphingobacteriaceae</taxon>
        <taxon>Sphingobacterium</taxon>
    </lineage>
</organism>
<dbReference type="PROSITE" id="PS01124">
    <property type="entry name" value="HTH_ARAC_FAMILY_2"/>
    <property type="match status" value="1"/>
</dbReference>
<protein>
    <submittedName>
        <fullName evidence="2">AraC-like DNA-binding protein</fullName>
    </submittedName>
</protein>
<dbReference type="InterPro" id="IPR018060">
    <property type="entry name" value="HTH_AraC"/>
</dbReference>
<dbReference type="EMBL" id="JAUTBA010000001">
    <property type="protein sequence ID" value="MDQ1149692.1"/>
    <property type="molecule type" value="Genomic_DNA"/>
</dbReference>
<dbReference type="Pfam" id="PF12833">
    <property type="entry name" value="HTH_18"/>
    <property type="match status" value="1"/>
</dbReference>
<comment type="caution">
    <text evidence="2">The sequence shown here is derived from an EMBL/GenBank/DDBJ whole genome shotgun (WGS) entry which is preliminary data.</text>
</comment>